<dbReference type="Gene3D" id="3.40.50.1820">
    <property type="entry name" value="alpha/beta hydrolase"/>
    <property type="match status" value="1"/>
</dbReference>
<evidence type="ECO:0000313" key="3">
    <source>
        <dbReference type="EMBL" id="QYX30006.1"/>
    </source>
</evidence>
<dbReference type="RefSeq" id="WP_220608257.1">
    <property type="nucleotide sequence ID" value="NZ_CP080598.1"/>
</dbReference>
<dbReference type="InterPro" id="IPR029058">
    <property type="entry name" value="AB_hydrolase_fold"/>
</dbReference>
<dbReference type="InterPro" id="IPR051218">
    <property type="entry name" value="Sec_MonoDiacylglyc_Lipase"/>
</dbReference>
<dbReference type="CDD" id="cd00519">
    <property type="entry name" value="Lipase_3"/>
    <property type="match status" value="1"/>
</dbReference>
<evidence type="ECO:0000256" key="1">
    <source>
        <dbReference type="SAM" id="Coils"/>
    </source>
</evidence>
<accession>A0ABX8WUB5</accession>
<keyword evidence="4" id="KW-1185">Reference proteome</keyword>
<organism evidence="3 4">
    <name type="scientific">Sphaerospermopsis torques-reginae ITEP-024</name>
    <dbReference type="NCBI Taxonomy" id="984208"/>
    <lineage>
        <taxon>Bacteria</taxon>
        <taxon>Bacillati</taxon>
        <taxon>Cyanobacteriota</taxon>
        <taxon>Cyanophyceae</taxon>
        <taxon>Nostocales</taxon>
        <taxon>Aphanizomenonaceae</taxon>
        <taxon>Sphaerospermopsis</taxon>
        <taxon>Sphaerospermopsis torques-reginae</taxon>
    </lineage>
</organism>
<reference evidence="3 4" key="1">
    <citation type="journal article" date="2022" name="J. Am. Chem. Soc.">
        <title>Biosynthesis of Guanitoxin Enables Global Environmental Detection in Freshwater Cyanobacteria.</title>
        <authorList>
            <person name="Lima S.T."/>
            <person name="Fallon T.R."/>
            <person name="Cordoza J.L."/>
            <person name="Chekan J.R."/>
            <person name="Delbaje E."/>
            <person name="Hopiavuori A.R."/>
            <person name="Alvarenga D.O."/>
            <person name="Wood S.M."/>
            <person name="Luhavaya H."/>
            <person name="Baumgartner J.T."/>
            <person name="Dorr F.A."/>
            <person name="Etchegaray A."/>
            <person name="Pinto E."/>
            <person name="McKinnie S.M.K."/>
            <person name="Fiore M.F."/>
            <person name="Moore B.S."/>
        </authorList>
    </citation>
    <scope>NUCLEOTIDE SEQUENCE [LARGE SCALE GENOMIC DNA]</scope>
    <source>
        <strain evidence="3 4">ITEP-024</strain>
    </source>
</reference>
<dbReference type="PANTHER" id="PTHR45856:SF11">
    <property type="entry name" value="FUNGAL LIPASE-LIKE DOMAIN-CONTAINING PROTEIN"/>
    <property type="match status" value="1"/>
</dbReference>
<dbReference type="PANTHER" id="PTHR45856">
    <property type="entry name" value="ALPHA/BETA-HYDROLASES SUPERFAMILY PROTEIN"/>
    <property type="match status" value="1"/>
</dbReference>
<evidence type="ECO:0000259" key="2">
    <source>
        <dbReference type="Pfam" id="PF01764"/>
    </source>
</evidence>
<name>A0ABX8WUB5_9CYAN</name>
<protein>
    <submittedName>
        <fullName evidence="3">Lipase family protein</fullName>
    </submittedName>
</protein>
<dbReference type="Proteomes" id="UP000826540">
    <property type="component" value="Chromosome"/>
</dbReference>
<dbReference type="SUPFAM" id="SSF53474">
    <property type="entry name" value="alpha/beta-Hydrolases"/>
    <property type="match status" value="1"/>
</dbReference>
<feature type="coiled-coil region" evidence="1">
    <location>
        <begin position="101"/>
        <end position="128"/>
    </location>
</feature>
<keyword evidence="1" id="KW-0175">Coiled coil</keyword>
<proteinExistence type="predicted"/>
<gene>
    <name evidence="3" type="ORF">K2F26_13600</name>
</gene>
<evidence type="ECO:0000313" key="4">
    <source>
        <dbReference type="Proteomes" id="UP000826540"/>
    </source>
</evidence>
<dbReference type="EMBL" id="CP080598">
    <property type="protein sequence ID" value="QYX30006.1"/>
    <property type="molecule type" value="Genomic_DNA"/>
</dbReference>
<dbReference type="InterPro" id="IPR002921">
    <property type="entry name" value="Fungal_lipase-type"/>
</dbReference>
<dbReference type="Pfam" id="PF01764">
    <property type="entry name" value="Lipase_3"/>
    <property type="match status" value="1"/>
</dbReference>
<feature type="domain" description="Fungal lipase-type" evidence="2">
    <location>
        <begin position="68"/>
        <end position="198"/>
    </location>
</feature>
<sequence>MSNILTDEELELSLILAKISSLTYSQEFISENIENHTGVENGKVFYLQNDNKWGILVFLATYSKYSIISFKGTDTINDWKTNLQFFQRENGSEGNVHNGFYQAVNKNWEQLLKEIQKHQDKFNNKQNKEILLTGHSLGGALAIITASRLNSLAEFTGKIKGVYTYGAPRVGNKDFKQQYKPKHYRFEYGNDPVPSAPSLGFEHTGDKYYLPKNELTIQKNSQCTKAYQLHINVLGGIFKIGLATILPSTGNSIKHISKLFDDVRGYINDHDIERYIEHLQNYKYFLQLITGLENGSLKRYGNLIQDITTKKIVCYLLESKIFPIQDGLVYVNERFNEFQQDLTNLRGKIDLLYEDQLLKEVSKLKAAIETRCDFPTTPAPQTLQPVSEVRHFFSKKIHEITPSIKDILTAHTLFKAWAIATAVRGYILLEIGKIPKAVSVTQEEINNFRDTVTKWVDTFLYDKQCPYISTAYRFTAPIFGIERERVDRIAYISSQDRSLSQNEIEDKIIDVEVEVTMDYFSKKYDEKWIQEQIEIVGYLDNWSELLARLEGLLAFAQLCQDKEVNSSRDILPGDDATPGLYLIEM</sequence>